<dbReference type="UniPathway" id="UPA00299"/>
<sequence length="259" mass="27114">MSTDHIDPELRQALDQFCALDRVLVASDYDGCIAPIQPTPDQAFPNPDSLAALSRCAERPGTLAALVSGRARDNLAAMSGAGDPLVLVGSHGAEFDTGFDQPLTAEQAALLEQIIAEFRSIAAQFPGTDVEVKPASTTLHVRNAAPEDAEAALELAHAGPAGRPGVHITAGKAVIELAVIETSKGLALDRLRESFGAQAVLYLGDDVTDEKAFAHLRRTDDGGTDVGIKVGDGHTAAQFRVPGTDDVTTVLAYVAAQRR</sequence>
<keyword evidence="5" id="KW-1185">Reference proteome</keyword>
<dbReference type="NCBIfam" id="TIGR00685">
    <property type="entry name" value="T6PP"/>
    <property type="match status" value="1"/>
</dbReference>
<dbReference type="AlphaFoldDB" id="L7LA41"/>
<comment type="catalytic activity">
    <reaction evidence="3">
        <text>alpha,alpha-trehalose 6-phosphate + H2O = alpha,alpha-trehalose + phosphate</text>
        <dbReference type="Rhea" id="RHEA:23420"/>
        <dbReference type="ChEBI" id="CHEBI:15377"/>
        <dbReference type="ChEBI" id="CHEBI:16551"/>
        <dbReference type="ChEBI" id="CHEBI:43474"/>
        <dbReference type="ChEBI" id="CHEBI:58429"/>
        <dbReference type="EC" id="3.1.3.12"/>
    </reaction>
</comment>
<dbReference type="EMBL" id="BANT01000014">
    <property type="protein sequence ID" value="GAC56922.1"/>
    <property type="molecule type" value="Genomic_DNA"/>
</dbReference>
<dbReference type="InterPro" id="IPR044651">
    <property type="entry name" value="OTSB-like"/>
</dbReference>
<dbReference type="PANTHER" id="PTHR43768:SF3">
    <property type="entry name" value="TREHALOSE 6-PHOSPHATE PHOSPHATASE"/>
    <property type="match status" value="1"/>
</dbReference>
<evidence type="ECO:0000313" key="5">
    <source>
        <dbReference type="Proteomes" id="UP000053405"/>
    </source>
</evidence>
<dbReference type="SUPFAM" id="SSF56784">
    <property type="entry name" value="HAD-like"/>
    <property type="match status" value="1"/>
</dbReference>
<dbReference type="STRING" id="1121927.GOHSU_14_00890"/>
<organism evidence="4 5">
    <name type="scientific">Gordonia hirsuta DSM 44140 = NBRC 16056</name>
    <dbReference type="NCBI Taxonomy" id="1121927"/>
    <lineage>
        <taxon>Bacteria</taxon>
        <taxon>Bacillati</taxon>
        <taxon>Actinomycetota</taxon>
        <taxon>Actinomycetes</taxon>
        <taxon>Mycobacteriales</taxon>
        <taxon>Gordoniaceae</taxon>
        <taxon>Gordonia</taxon>
    </lineage>
</organism>
<dbReference type="GO" id="GO:0005992">
    <property type="term" value="P:trehalose biosynthetic process"/>
    <property type="evidence" value="ECO:0007669"/>
    <property type="project" value="UniProtKB-UniPathway"/>
</dbReference>
<dbReference type="Gene3D" id="3.40.50.1000">
    <property type="entry name" value="HAD superfamily/HAD-like"/>
    <property type="match status" value="1"/>
</dbReference>
<proteinExistence type="inferred from homology"/>
<comment type="similarity">
    <text evidence="3">Belongs to the trehalose phosphatase family.</text>
</comment>
<keyword evidence="1 3" id="KW-0378">Hydrolase</keyword>
<comment type="pathway">
    <text evidence="3">Glycan biosynthesis; trehalose biosynthesis.</text>
</comment>
<dbReference type="Gene3D" id="3.30.70.1020">
    <property type="entry name" value="Trehalose-6-phosphate phosphatase related protein, domain 2"/>
    <property type="match status" value="1"/>
</dbReference>
<keyword evidence="3" id="KW-0460">Magnesium</keyword>
<dbReference type="eggNOG" id="COG1877">
    <property type="taxonomic scope" value="Bacteria"/>
</dbReference>
<dbReference type="Proteomes" id="UP000053405">
    <property type="component" value="Unassembled WGS sequence"/>
</dbReference>
<evidence type="ECO:0000313" key="4">
    <source>
        <dbReference type="EMBL" id="GAC56922.1"/>
    </source>
</evidence>
<dbReference type="OrthoDB" id="3902805at2"/>
<evidence type="ECO:0000256" key="3">
    <source>
        <dbReference type="RuleBase" id="RU361117"/>
    </source>
</evidence>
<evidence type="ECO:0000256" key="2">
    <source>
        <dbReference type="ARBA" id="ARBA00024179"/>
    </source>
</evidence>
<evidence type="ECO:0000256" key="1">
    <source>
        <dbReference type="ARBA" id="ARBA00022801"/>
    </source>
</evidence>
<dbReference type="GO" id="GO:0046872">
    <property type="term" value="F:metal ion binding"/>
    <property type="evidence" value="ECO:0007669"/>
    <property type="project" value="UniProtKB-KW"/>
</dbReference>
<comment type="cofactor">
    <cofactor evidence="3">
        <name>Mg(2+)</name>
        <dbReference type="ChEBI" id="CHEBI:18420"/>
    </cofactor>
</comment>
<name>L7LA41_9ACTN</name>
<keyword evidence="3" id="KW-0479">Metal-binding</keyword>
<comment type="function">
    <text evidence="2 3">Removes the phosphate from trehalose 6-phosphate to produce free trehalose.</text>
</comment>
<dbReference type="InterPro" id="IPR036412">
    <property type="entry name" value="HAD-like_sf"/>
</dbReference>
<reference evidence="4 5" key="1">
    <citation type="submission" date="2012-12" db="EMBL/GenBank/DDBJ databases">
        <title>Whole genome shotgun sequence of Gordonia hirsuta NBRC 16056.</title>
        <authorList>
            <person name="Isaki-Nakamura S."/>
            <person name="Hosoyama A."/>
            <person name="Tsuchikane K."/>
            <person name="Katsumata H."/>
            <person name="Baba S."/>
            <person name="Yamazaki S."/>
            <person name="Fujita N."/>
        </authorList>
    </citation>
    <scope>NUCLEOTIDE SEQUENCE [LARGE SCALE GENOMIC DNA]</scope>
    <source>
        <strain evidence="4 5">NBRC 16056</strain>
    </source>
</reference>
<dbReference type="PANTHER" id="PTHR43768">
    <property type="entry name" value="TREHALOSE 6-PHOSPHATE PHOSPHATASE"/>
    <property type="match status" value="1"/>
</dbReference>
<protein>
    <recommendedName>
        <fullName evidence="3">Trehalose 6-phosphate phosphatase</fullName>
        <ecNumber evidence="3">3.1.3.12</ecNumber>
    </recommendedName>
</protein>
<dbReference type="InterPro" id="IPR003337">
    <property type="entry name" value="Trehalose_PPase"/>
</dbReference>
<dbReference type="InterPro" id="IPR023214">
    <property type="entry name" value="HAD_sf"/>
</dbReference>
<dbReference type="RefSeq" id="WP_005938089.1">
    <property type="nucleotide sequence ID" value="NZ_ATVK01000046.1"/>
</dbReference>
<dbReference type="Pfam" id="PF02358">
    <property type="entry name" value="Trehalose_PPase"/>
    <property type="match status" value="1"/>
</dbReference>
<accession>L7LA41</accession>
<dbReference type="EC" id="3.1.3.12" evidence="3"/>
<comment type="caution">
    <text evidence="4">The sequence shown here is derived from an EMBL/GenBank/DDBJ whole genome shotgun (WGS) entry which is preliminary data.</text>
</comment>
<gene>
    <name evidence="4" type="primary">otsB</name>
    <name evidence="4" type="ORF">GOHSU_14_00890</name>
</gene>
<dbReference type="GO" id="GO:0004805">
    <property type="term" value="F:trehalose-phosphatase activity"/>
    <property type="evidence" value="ECO:0007669"/>
    <property type="project" value="UniProtKB-EC"/>
</dbReference>